<gene>
    <name evidence="1" type="ORF">Prudu_000577</name>
</gene>
<name>A0A4Y1QLJ1_PRUDU</name>
<dbReference type="AlphaFoldDB" id="A0A4Y1QLJ1"/>
<evidence type="ECO:0000313" key="1">
    <source>
        <dbReference type="EMBL" id="BBG92755.1"/>
    </source>
</evidence>
<proteinExistence type="predicted"/>
<organism evidence="1">
    <name type="scientific">Prunus dulcis</name>
    <name type="common">Almond</name>
    <name type="synonym">Amygdalus dulcis</name>
    <dbReference type="NCBI Taxonomy" id="3755"/>
    <lineage>
        <taxon>Eukaryota</taxon>
        <taxon>Viridiplantae</taxon>
        <taxon>Streptophyta</taxon>
        <taxon>Embryophyta</taxon>
        <taxon>Tracheophyta</taxon>
        <taxon>Spermatophyta</taxon>
        <taxon>Magnoliopsida</taxon>
        <taxon>eudicotyledons</taxon>
        <taxon>Gunneridae</taxon>
        <taxon>Pentapetalae</taxon>
        <taxon>rosids</taxon>
        <taxon>fabids</taxon>
        <taxon>Rosales</taxon>
        <taxon>Rosaceae</taxon>
        <taxon>Amygdaloideae</taxon>
        <taxon>Amygdaleae</taxon>
        <taxon>Prunus</taxon>
    </lineage>
</organism>
<reference evidence="1" key="1">
    <citation type="journal article" date="2019" name="Science">
        <title>Mutation of a bHLH transcription factor allowed almond domestication.</title>
        <authorList>
            <person name="Sanchez-Perez R."/>
            <person name="Pavan S."/>
            <person name="Mazzeo R."/>
            <person name="Moldovan C."/>
            <person name="Aiese Cigliano R."/>
            <person name="Del Cueto J."/>
            <person name="Ricciardi F."/>
            <person name="Lotti C."/>
            <person name="Ricciardi L."/>
            <person name="Dicenta F."/>
            <person name="Lopez-Marques R.L."/>
            <person name="Lindberg Moller B."/>
        </authorList>
    </citation>
    <scope>NUCLEOTIDE SEQUENCE</scope>
</reference>
<protein>
    <submittedName>
        <fullName evidence="1">Yippee family putative zinc-binding protein</fullName>
    </submittedName>
</protein>
<dbReference type="EMBL" id="AP019297">
    <property type="protein sequence ID" value="BBG92755.1"/>
    <property type="molecule type" value="Genomic_DNA"/>
</dbReference>
<sequence>MEGERRVDHDNTITLLLTYFVFHATKEKSQKYTEGKFILETFHILGLDGSNYFLTLETHIGGSDADDA</sequence>
<accession>A0A4Y1QLJ1</accession>